<dbReference type="Proteomes" id="UP000463868">
    <property type="component" value="Chromosome"/>
</dbReference>
<gene>
    <name evidence="1" type="ORF">AhaeAN43_14990</name>
</gene>
<dbReference type="RefSeq" id="WP_005087987.1">
    <property type="nucleotide sequence ID" value="NZ_CP031972.1"/>
</dbReference>
<dbReference type="PROSITE" id="PS51257">
    <property type="entry name" value="PROKAR_LIPOPROTEIN"/>
    <property type="match status" value="1"/>
</dbReference>
<organism evidence="1 2">
    <name type="scientific">Acinetobacter haemolyticus</name>
    <dbReference type="NCBI Taxonomy" id="29430"/>
    <lineage>
        <taxon>Bacteria</taxon>
        <taxon>Pseudomonadati</taxon>
        <taxon>Pseudomonadota</taxon>
        <taxon>Gammaproteobacteria</taxon>
        <taxon>Moraxellales</taxon>
        <taxon>Moraxellaceae</taxon>
        <taxon>Acinetobacter</taxon>
    </lineage>
</organism>
<evidence type="ECO:0000313" key="2">
    <source>
        <dbReference type="Proteomes" id="UP000463868"/>
    </source>
</evidence>
<sequence length="337" mass="38211">MLKNKFVVLAMLPFMLSACGGGGGSGNNSSTGNNGAQDSTANGTRYYFMDHEISIYEDDDISIEVGDSLSFGAFEIFNKQVKDPESNRPLNSYLLTEKKLYLPTDIATKVMNIHSMTDWTYNVIGDVKEDWKLERVDLTNKNMFDTVLPSYRTLGFDEFALGNAEIFLNVHGNKVFPAGSACYRLVSRKTNQDTFAFNQKTMIEQSFEDFNLENEWYLFDLIEKNPFVFTYRAAKGTWQGVPWTTIYSTNLGFAANNSVAVEYQGQTYAADYTSSIEWTAKKEIEHWETYLKNVNGTEQIRGAKLKIAQLKSGCYAYNEKAAEALYTLPSLDWQPYK</sequence>
<evidence type="ECO:0000313" key="1">
    <source>
        <dbReference type="EMBL" id="QHI14573.1"/>
    </source>
</evidence>
<proteinExistence type="predicted"/>
<accession>A0A6B2BKK4</accession>
<evidence type="ECO:0008006" key="3">
    <source>
        <dbReference type="Google" id="ProtNLM"/>
    </source>
</evidence>
<dbReference type="AlphaFoldDB" id="A0A6B2BKK4"/>
<dbReference type="EMBL" id="CP031976">
    <property type="protein sequence ID" value="QHI14573.1"/>
    <property type="molecule type" value="Genomic_DNA"/>
</dbReference>
<reference evidence="1 2" key="1">
    <citation type="submission" date="2018-08" db="EMBL/GenBank/DDBJ databases">
        <title>Analysis of the genomic diversity of Mexican Acinetobacter haemolyticus clinical isolates.</title>
        <authorList>
            <person name="Castro-Jaimes S."/>
            <person name="Cevallos M.A."/>
        </authorList>
    </citation>
    <scope>NUCLEOTIDE SEQUENCE [LARGE SCALE GENOMIC DNA]</scope>
    <source>
        <strain evidence="1 2">AN43</strain>
    </source>
</reference>
<protein>
    <recommendedName>
        <fullName evidence="3">Lipoprotein</fullName>
    </recommendedName>
</protein>
<name>A0A6B2BKK4_ACIHA</name>